<proteinExistence type="predicted"/>
<gene>
    <name evidence="3" type="ORF">EJ04DRAFT_453044</name>
</gene>
<dbReference type="Proteomes" id="UP000799444">
    <property type="component" value="Unassembled WGS sequence"/>
</dbReference>
<dbReference type="GO" id="GO:0016491">
    <property type="term" value="F:oxidoreductase activity"/>
    <property type="evidence" value="ECO:0007669"/>
    <property type="project" value="InterPro"/>
</dbReference>
<feature type="domain" description="Amine oxidase" evidence="2">
    <location>
        <begin position="21"/>
        <end position="313"/>
    </location>
</feature>
<dbReference type="EMBL" id="ML996429">
    <property type="protein sequence ID" value="KAF2726594.1"/>
    <property type="molecule type" value="Genomic_DNA"/>
</dbReference>
<dbReference type="AlphaFoldDB" id="A0A9P4QHK8"/>
<comment type="caution">
    <text evidence="3">The sequence shown here is derived from an EMBL/GenBank/DDBJ whole genome shotgun (WGS) entry which is preliminary data.</text>
</comment>
<evidence type="ECO:0000259" key="2">
    <source>
        <dbReference type="Pfam" id="PF01593"/>
    </source>
</evidence>
<reference evidence="3" key="1">
    <citation type="journal article" date="2020" name="Stud. Mycol.">
        <title>101 Dothideomycetes genomes: a test case for predicting lifestyles and emergence of pathogens.</title>
        <authorList>
            <person name="Haridas S."/>
            <person name="Albert R."/>
            <person name="Binder M."/>
            <person name="Bloem J."/>
            <person name="Labutti K."/>
            <person name="Salamov A."/>
            <person name="Andreopoulos B."/>
            <person name="Baker S."/>
            <person name="Barry K."/>
            <person name="Bills G."/>
            <person name="Bluhm B."/>
            <person name="Cannon C."/>
            <person name="Castanera R."/>
            <person name="Culley D."/>
            <person name="Daum C."/>
            <person name="Ezra D."/>
            <person name="Gonzalez J."/>
            <person name="Henrissat B."/>
            <person name="Kuo A."/>
            <person name="Liang C."/>
            <person name="Lipzen A."/>
            <person name="Lutzoni F."/>
            <person name="Magnuson J."/>
            <person name="Mondo S."/>
            <person name="Nolan M."/>
            <person name="Ohm R."/>
            <person name="Pangilinan J."/>
            <person name="Park H.-J."/>
            <person name="Ramirez L."/>
            <person name="Alfaro M."/>
            <person name="Sun H."/>
            <person name="Tritt A."/>
            <person name="Yoshinaga Y."/>
            <person name="Zwiers L.-H."/>
            <person name="Turgeon B."/>
            <person name="Goodwin S."/>
            <person name="Spatafora J."/>
            <person name="Crous P."/>
            <person name="Grigoriev I."/>
        </authorList>
    </citation>
    <scope>NUCLEOTIDE SEQUENCE</scope>
    <source>
        <strain evidence="3">CBS 125425</strain>
    </source>
</reference>
<evidence type="ECO:0000313" key="3">
    <source>
        <dbReference type="EMBL" id="KAF2726594.1"/>
    </source>
</evidence>
<dbReference type="InterPro" id="IPR050464">
    <property type="entry name" value="Zeta_carotene_desat/Oxidored"/>
</dbReference>
<dbReference type="Pfam" id="PF01593">
    <property type="entry name" value="Amino_oxidase"/>
    <property type="match status" value="1"/>
</dbReference>
<keyword evidence="4" id="KW-1185">Reference proteome</keyword>
<accession>A0A9P4QHK8</accession>
<evidence type="ECO:0000256" key="1">
    <source>
        <dbReference type="SAM" id="MobiDB-lite"/>
    </source>
</evidence>
<sequence length="435" mass="49002">MQSEKPPKSPPKRIAIIGGGISGMACAWKLRHHDCTIDIYESDSRLGGHANSVPFEGNGRSVNVDTGFIAMNDATYPQFNELLSELGVETIPTDMSFGVSTADGRIEWGSYSAWSFLGKLSNLFNLWFWRLAFDVLRFSLFARDIIDGDTSDSGYGAANDSARRARGDDDDLEEALKKIHFEPIGEYLRRQAYSDQFMTYFLIPMVAAPWCVDPDEFARSFPARILIKFMLTHGLLDTVSKTLRWRSFRGGSKTYVDVFQKRFASQSCRIHLNSAIRNVARSNDGVCLTFSNHSSREYDHAVLAVPANQALRLLGDDATAIERKILGSFKTTENMCYLHSDVSVCPRLSARCRRLTLPAPAQTSISARRVELYALRQSHCQRRRQSRSAFQGMYHLRHEQAPGHSQPQRRRQPRPGARDDESIQNSKPPAEQAIV</sequence>
<protein>
    <submittedName>
        <fullName evidence="3">FAD/NAD(P)-binding domain-containing protein</fullName>
    </submittedName>
</protein>
<dbReference type="InterPro" id="IPR002937">
    <property type="entry name" value="Amino_oxidase"/>
</dbReference>
<dbReference type="PANTHER" id="PTHR42923">
    <property type="entry name" value="PROTOPORPHYRINOGEN OXIDASE"/>
    <property type="match status" value="1"/>
</dbReference>
<feature type="region of interest" description="Disordered" evidence="1">
    <location>
        <begin position="397"/>
        <end position="435"/>
    </location>
</feature>
<dbReference type="InterPro" id="IPR036188">
    <property type="entry name" value="FAD/NAD-bd_sf"/>
</dbReference>
<dbReference type="SUPFAM" id="SSF51905">
    <property type="entry name" value="FAD/NAD(P)-binding domain"/>
    <property type="match status" value="1"/>
</dbReference>
<name>A0A9P4QHK8_9PLEO</name>
<evidence type="ECO:0000313" key="4">
    <source>
        <dbReference type="Proteomes" id="UP000799444"/>
    </source>
</evidence>
<dbReference type="PANTHER" id="PTHR42923:SF17">
    <property type="entry name" value="AMINE OXIDASE DOMAIN-CONTAINING PROTEIN"/>
    <property type="match status" value="1"/>
</dbReference>
<dbReference type="OrthoDB" id="3785663at2759"/>
<dbReference type="PROSITE" id="PS51257">
    <property type="entry name" value="PROKAR_LIPOPROTEIN"/>
    <property type="match status" value="1"/>
</dbReference>
<organism evidence="3 4">
    <name type="scientific">Polyplosphaeria fusca</name>
    <dbReference type="NCBI Taxonomy" id="682080"/>
    <lineage>
        <taxon>Eukaryota</taxon>
        <taxon>Fungi</taxon>
        <taxon>Dikarya</taxon>
        <taxon>Ascomycota</taxon>
        <taxon>Pezizomycotina</taxon>
        <taxon>Dothideomycetes</taxon>
        <taxon>Pleosporomycetidae</taxon>
        <taxon>Pleosporales</taxon>
        <taxon>Tetraplosphaeriaceae</taxon>
        <taxon>Polyplosphaeria</taxon>
    </lineage>
</organism>
<dbReference type="Gene3D" id="3.50.50.60">
    <property type="entry name" value="FAD/NAD(P)-binding domain"/>
    <property type="match status" value="2"/>
</dbReference>